<dbReference type="Gene3D" id="1.20.1440.30">
    <property type="entry name" value="Biosynthetic Protein domain"/>
    <property type="match status" value="1"/>
</dbReference>
<feature type="signal peptide" evidence="1">
    <location>
        <begin position="1"/>
        <end position="22"/>
    </location>
</feature>
<dbReference type="Pfam" id="PF05139">
    <property type="entry name" value="Erythro_esteras"/>
    <property type="match status" value="1"/>
</dbReference>
<dbReference type="AlphaFoldDB" id="A0A1H9NDV2"/>
<proteinExistence type="predicted"/>
<gene>
    <name evidence="2" type="ORF">SAMN04487944_10394</name>
</gene>
<dbReference type="Proteomes" id="UP000199687">
    <property type="component" value="Unassembled WGS sequence"/>
</dbReference>
<dbReference type="STRING" id="531814.SAMN04487944_10394"/>
<keyword evidence="3" id="KW-1185">Reference proteome</keyword>
<evidence type="ECO:0000313" key="2">
    <source>
        <dbReference type="EMBL" id="SER34146.1"/>
    </source>
</evidence>
<reference evidence="2 3" key="1">
    <citation type="submission" date="2016-10" db="EMBL/GenBank/DDBJ databases">
        <authorList>
            <person name="de Groot N.N."/>
        </authorList>
    </citation>
    <scope>NUCLEOTIDE SEQUENCE [LARGE SCALE GENOMIC DNA]</scope>
    <source>
        <strain evidence="2 3">CGMCC 1.7727</strain>
    </source>
</reference>
<dbReference type="PANTHER" id="PTHR31299:SF0">
    <property type="entry name" value="ESTERASE, PUTATIVE (AFU_ORTHOLOGUE AFUA_1G05850)-RELATED"/>
    <property type="match status" value="1"/>
</dbReference>
<dbReference type="InterPro" id="IPR052036">
    <property type="entry name" value="Hydrolase/PRTase-associated"/>
</dbReference>
<dbReference type="InterPro" id="IPR007815">
    <property type="entry name" value="Emycin_Estase"/>
</dbReference>
<dbReference type="EMBL" id="FOGL01000003">
    <property type="protein sequence ID" value="SER34146.1"/>
    <property type="molecule type" value="Genomic_DNA"/>
</dbReference>
<accession>A0A1H9NDV2</accession>
<organism evidence="2 3">
    <name type="scientific">Gracilibacillus ureilyticus</name>
    <dbReference type="NCBI Taxonomy" id="531814"/>
    <lineage>
        <taxon>Bacteria</taxon>
        <taxon>Bacillati</taxon>
        <taxon>Bacillota</taxon>
        <taxon>Bacilli</taxon>
        <taxon>Bacillales</taxon>
        <taxon>Bacillaceae</taxon>
        <taxon>Gracilibacillus</taxon>
    </lineage>
</organism>
<sequence>MKRLLLLLLLIMMVPGCSNVEAVEESEKYISPVEKLDIIDGVRVIGLGEATHGNVEFQQLKKDVENEDVHVFVLEGDFGAGQLINQFILSGEGAAKDVVSALDYDIYKTEEMIEFVQWMHDYNMEVSEDEKIWFYGNDMQRYDASKQKVLEFYHLVSEEKAALYREKLSLISNQTMRDLTEEELRQVMETLEEISSDLIENEQSYIERSPDEQYAFALQNTKVMKQRTELFLTNNYSQLRDQYLAENLKWIVDYERSRGHEKVLVSGHNGHIEKTSANAAGYKSMGNYLDELYGSEYFAIGTDFLESEFQAKNGNTGKREVYKVENNNELVTAFQQVENNNELVTAFQQVEDNVFYVDFSQASKSEELLNIISSRQKMGNIGDEFHSWYKLMKRFYTIEMIPDEAYDGVIIVKKATPTKIME</sequence>
<dbReference type="Gene3D" id="3.40.1660.10">
    <property type="entry name" value="EreA-like (biosynthetic domain)"/>
    <property type="match status" value="1"/>
</dbReference>
<keyword evidence="1" id="KW-0732">Signal</keyword>
<evidence type="ECO:0000313" key="3">
    <source>
        <dbReference type="Proteomes" id="UP000199687"/>
    </source>
</evidence>
<dbReference type="GO" id="GO:0046677">
    <property type="term" value="P:response to antibiotic"/>
    <property type="evidence" value="ECO:0007669"/>
    <property type="project" value="InterPro"/>
</dbReference>
<dbReference type="OrthoDB" id="9810066at2"/>
<dbReference type="PANTHER" id="PTHR31299">
    <property type="entry name" value="ESTERASE, PUTATIVE (AFU_ORTHOLOGUE AFUA_1G05850)-RELATED"/>
    <property type="match status" value="1"/>
</dbReference>
<feature type="chain" id="PRO_5011669291" evidence="1">
    <location>
        <begin position="23"/>
        <end position="422"/>
    </location>
</feature>
<dbReference type="CDD" id="cd14728">
    <property type="entry name" value="Ere-like"/>
    <property type="match status" value="1"/>
</dbReference>
<dbReference type="RefSeq" id="WP_089739586.1">
    <property type="nucleotide sequence ID" value="NZ_FOGL01000003.1"/>
</dbReference>
<name>A0A1H9NDV2_9BACI</name>
<dbReference type="Gene3D" id="3.30.1870.10">
    <property type="entry name" value="EreA-like, domain 2"/>
    <property type="match status" value="1"/>
</dbReference>
<protein>
    <submittedName>
        <fullName evidence="2">Erythromycin esterase</fullName>
    </submittedName>
</protein>
<dbReference type="SUPFAM" id="SSF159501">
    <property type="entry name" value="EreA/ChaN-like"/>
    <property type="match status" value="1"/>
</dbReference>
<evidence type="ECO:0000256" key="1">
    <source>
        <dbReference type="SAM" id="SignalP"/>
    </source>
</evidence>